<evidence type="ECO:0000313" key="1">
    <source>
        <dbReference type="EMBL" id="JAG19649.1"/>
    </source>
</evidence>
<dbReference type="EMBL" id="GBRD01014879">
    <property type="protein sequence ID" value="JAG50947.1"/>
    <property type="molecule type" value="Transcribed_RNA"/>
</dbReference>
<protein>
    <submittedName>
        <fullName evidence="1">2,3-bisphosphoglycerate-independent phosphoglycerate mutase</fullName>
    </submittedName>
</protein>
<proteinExistence type="predicted"/>
<gene>
    <name evidence="1" type="primary">gpmI_7</name>
    <name evidence="1" type="ORF">CM83_100251</name>
</gene>
<reference evidence="1" key="1">
    <citation type="journal article" date="2014" name="PLoS ONE">
        <title>Transcriptome-Based Identification of ABC Transporters in the Western Tarnished Plant Bug Lygus hesperus.</title>
        <authorList>
            <person name="Hull J.J."/>
            <person name="Chaney K."/>
            <person name="Geib S.M."/>
            <person name="Fabrick J.A."/>
            <person name="Brent C.S."/>
            <person name="Walsh D."/>
            <person name="Lavine L.C."/>
        </authorList>
    </citation>
    <scope>NUCLEOTIDE SEQUENCE</scope>
</reference>
<accession>A0A0A9XI65</accession>
<dbReference type="AlphaFoldDB" id="A0A0A9XI65"/>
<evidence type="ECO:0000313" key="2">
    <source>
        <dbReference type="EMBL" id="JAG50947.1"/>
    </source>
</evidence>
<reference evidence="2" key="3">
    <citation type="submission" date="2014-09" db="EMBL/GenBank/DDBJ databases">
        <authorList>
            <person name="Magalhaes I.L.F."/>
            <person name="Oliveira U."/>
            <person name="Santos F.R."/>
            <person name="Vidigal T.H.D.A."/>
            <person name="Brescovit A.D."/>
            <person name="Santos A.J."/>
        </authorList>
    </citation>
    <scope>NUCLEOTIDE SEQUENCE</scope>
</reference>
<dbReference type="EMBL" id="GBHO01023955">
    <property type="protein sequence ID" value="JAG19649.1"/>
    <property type="molecule type" value="Transcribed_RNA"/>
</dbReference>
<reference evidence="1" key="2">
    <citation type="submission" date="2014-07" db="EMBL/GenBank/DDBJ databases">
        <authorList>
            <person name="Hull J."/>
        </authorList>
    </citation>
    <scope>NUCLEOTIDE SEQUENCE</scope>
</reference>
<organism evidence="1">
    <name type="scientific">Lygus hesperus</name>
    <name type="common">Western plant bug</name>
    <dbReference type="NCBI Taxonomy" id="30085"/>
    <lineage>
        <taxon>Eukaryota</taxon>
        <taxon>Metazoa</taxon>
        <taxon>Ecdysozoa</taxon>
        <taxon>Arthropoda</taxon>
        <taxon>Hexapoda</taxon>
        <taxon>Insecta</taxon>
        <taxon>Pterygota</taxon>
        <taxon>Neoptera</taxon>
        <taxon>Paraneoptera</taxon>
        <taxon>Hemiptera</taxon>
        <taxon>Heteroptera</taxon>
        <taxon>Panheteroptera</taxon>
        <taxon>Cimicomorpha</taxon>
        <taxon>Miridae</taxon>
        <taxon>Mirini</taxon>
        <taxon>Lygus</taxon>
    </lineage>
</organism>
<name>A0A0A9XI65_LYGHE</name>
<sequence length="206" mass="23977">MMLNPCQNDFKRDGLGEETLRRRPKKLEKCHIWRDPDANRKEKRRRSFPNKIKGFLCELRGEERLFLGTVAPTKKRYLLGPKLSKHSAKSQTVREEYTQPERISRAHKDALKIQTKGVCLTDQDPGVIRCEKCDYPLEPQKRRGPPHLFTPILAYSMETQSRMKIKSSHAKPSTAYVNYYGLKDAKVQRVKRRRSSTELYGSMVVA</sequence>